<accession>A0A1H7XHJ6</accession>
<evidence type="ECO:0000313" key="2">
    <source>
        <dbReference type="EMBL" id="SEM33133.1"/>
    </source>
</evidence>
<organism evidence="2 3">
    <name type="scientific">Stigmatella aurantiaca</name>
    <dbReference type="NCBI Taxonomy" id="41"/>
    <lineage>
        <taxon>Bacteria</taxon>
        <taxon>Pseudomonadati</taxon>
        <taxon>Myxococcota</taxon>
        <taxon>Myxococcia</taxon>
        <taxon>Myxococcales</taxon>
        <taxon>Cystobacterineae</taxon>
        <taxon>Archangiaceae</taxon>
        <taxon>Stigmatella</taxon>
    </lineage>
</organism>
<sequence length="167" mass="19168">MTTKAEMRQRILREFKAKHGPGTVTAQAVAEWAVKNGLEEKPVPVDPMTKLAEEYAKAFREEHRRDPKTGRTYRANHAVTVSKDGKQYTLWGDIDEQPRAFMEKAFKQRREQVVGDLFQLTLDCDHYNAHHPEEEPIQIPLDFSDDVAERKYVPPEEVSPGTPTHDA</sequence>
<protein>
    <submittedName>
        <fullName evidence="2">Uncharacterized protein</fullName>
    </submittedName>
</protein>
<dbReference type="EMBL" id="FOAP01000015">
    <property type="protein sequence ID" value="SEM33133.1"/>
    <property type="molecule type" value="Genomic_DNA"/>
</dbReference>
<evidence type="ECO:0000256" key="1">
    <source>
        <dbReference type="SAM" id="MobiDB-lite"/>
    </source>
</evidence>
<dbReference type="AlphaFoldDB" id="A0A1H7XHJ6"/>
<evidence type="ECO:0000313" key="3">
    <source>
        <dbReference type="Proteomes" id="UP000182719"/>
    </source>
</evidence>
<feature type="region of interest" description="Disordered" evidence="1">
    <location>
        <begin position="144"/>
        <end position="167"/>
    </location>
</feature>
<gene>
    <name evidence="2" type="ORF">SAMN05444354_11518</name>
</gene>
<keyword evidence="3" id="KW-1185">Reference proteome</keyword>
<name>A0A1H7XHJ6_STIAU</name>
<proteinExistence type="predicted"/>
<reference evidence="3" key="1">
    <citation type="submission" date="2016-10" db="EMBL/GenBank/DDBJ databases">
        <authorList>
            <person name="Varghese N."/>
            <person name="Submissions S."/>
        </authorList>
    </citation>
    <scope>NUCLEOTIDE SEQUENCE [LARGE SCALE GENOMIC DNA]</scope>
    <source>
        <strain evidence="3">DSM 17044</strain>
    </source>
</reference>
<dbReference type="RefSeq" id="WP_075009051.1">
    <property type="nucleotide sequence ID" value="NZ_FOAP01000015.1"/>
</dbReference>
<dbReference type="OrthoDB" id="8911592at2"/>
<dbReference type="Proteomes" id="UP000182719">
    <property type="component" value="Unassembled WGS sequence"/>
</dbReference>